<dbReference type="InterPro" id="IPR050546">
    <property type="entry name" value="Glycosyl_Hydrlase_16"/>
</dbReference>
<name>A0A9P8C0L8_9HELO</name>
<accession>A0A9P8C0L8</accession>
<evidence type="ECO:0000256" key="1">
    <source>
        <dbReference type="SAM" id="SignalP"/>
    </source>
</evidence>
<proteinExistence type="predicted"/>
<dbReference type="PANTHER" id="PTHR10963">
    <property type="entry name" value="GLYCOSYL HYDROLASE-RELATED"/>
    <property type="match status" value="1"/>
</dbReference>
<organism evidence="3 4">
    <name type="scientific">Amylocarpus encephaloides</name>
    <dbReference type="NCBI Taxonomy" id="45428"/>
    <lineage>
        <taxon>Eukaryota</taxon>
        <taxon>Fungi</taxon>
        <taxon>Dikarya</taxon>
        <taxon>Ascomycota</taxon>
        <taxon>Pezizomycotina</taxon>
        <taxon>Leotiomycetes</taxon>
        <taxon>Helotiales</taxon>
        <taxon>Helotiales incertae sedis</taxon>
        <taxon>Amylocarpus</taxon>
    </lineage>
</organism>
<dbReference type="OrthoDB" id="192832at2759"/>
<dbReference type="GO" id="GO:0004553">
    <property type="term" value="F:hydrolase activity, hydrolyzing O-glycosyl compounds"/>
    <property type="evidence" value="ECO:0007669"/>
    <property type="project" value="InterPro"/>
</dbReference>
<dbReference type="InterPro" id="IPR000757">
    <property type="entry name" value="Beta-glucanase-like"/>
</dbReference>
<feature type="chain" id="PRO_5040505539" evidence="1">
    <location>
        <begin position="22"/>
        <end position="332"/>
    </location>
</feature>
<dbReference type="Gene3D" id="2.60.120.200">
    <property type="match status" value="1"/>
</dbReference>
<keyword evidence="1" id="KW-0732">Signal</keyword>
<dbReference type="Proteomes" id="UP000824998">
    <property type="component" value="Unassembled WGS sequence"/>
</dbReference>
<evidence type="ECO:0000313" key="3">
    <source>
        <dbReference type="EMBL" id="KAG9228975.1"/>
    </source>
</evidence>
<evidence type="ECO:0000313" key="4">
    <source>
        <dbReference type="Proteomes" id="UP000824998"/>
    </source>
</evidence>
<feature type="signal peptide" evidence="1">
    <location>
        <begin position="1"/>
        <end position="21"/>
    </location>
</feature>
<dbReference type="PANTHER" id="PTHR10963:SF24">
    <property type="entry name" value="GLYCOSIDASE C21B10.07-RELATED"/>
    <property type="match status" value="1"/>
</dbReference>
<dbReference type="InterPro" id="IPR013320">
    <property type="entry name" value="ConA-like_dom_sf"/>
</dbReference>
<sequence length="332" mass="36826">MASFITYIFLFCLVLANTAFGLGNYKLVHNYDKSNWFTSFKYNTINDPTEGTVDYIGLAESQKSGLSRIVGNQVYLGVDNTSIVDASSRGRKSMLLTSFDEFKYGILIGDFAHMPASDCGTWPAFWSISEGHTMEDTSKLPYGEIDLLETFNSNTNGWMTLHTDPRLAECTFQQTKPFQAGSINQDFTSCRNGPGCSTVAPIGSSGTPFNAQGGGVYAYEWTSQFINMYYFPRKMIPADIKAGRPNTASWGIPVASFDTRRGGCDLDGNFPEQTIYFDTTFCGKSAGGKGWTDWTDCSKTTKVSTCDAYVRQTPHAFDNAYWLINSVKVYQQ</sequence>
<feature type="domain" description="GH16" evidence="2">
    <location>
        <begin position="40"/>
        <end position="303"/>
    </location>
</feature>
<dbReference type="SUPFAM" id="SSF49899">
    <property type="entry name" value="Concanavalin A-like lectins/glucanases"/>
    <property type="match status" value="1"/>
</dbReference>
<reference evidence="3" key="1">
    <citation type="journal article" date="2021" name="IMA Fungus">
        <title>Genomic characterization of three marine fungi, including Emericellopsis atlantica sp. nov. with signatures of a generalist lifestyle and marine biomass degradation.</title>
        <authorList>
            <person name="Hagestad O.C."/>
            <person name="Hou L."/>
            <person name="Andersen J.H."/>
            <person name="Hansen E.H."/>
            <person name="Altermark B."/>
            <person name="Li C."/>
            <person name="Kuhnert E."/>
            <person name="Cox R.J."/>
            <person name="Crous P.W."/>
            <person name="Spatafora J.W."/>
            <person name="Lail K."/>
            <person name="Amirebrahimi M."/>
            <person name="Lipzen A."/>
            <person name="Pangilinan J."/>
            <person name="Andreopoulos W."/>
            <person name="Hayes R.D."/>
            <person name="Ng V."/>
            <person name="Grigoriev I.V."/>
            <person name="Jackson S.A."/>
            <person name="Sutton T.D.S."/>
            <person name="Dobson A.D.W."/>
            <person name="Rama T."/>
        </authorList>
    </citation>
    <scope>NUCLEOTIDE SEQUENCE</scope>
    <source>
        <strain evidence="3">TRa018bII</strain>
    </source>
</reference>
<evidence type="ECO:0000259" key="2">
    <source>
        <dbReference type="PROSITE" id="PS51762"/>
    </source>
</evidence>
<dbReference type="PROSITE" id="PS51762">
    <property type="entry name" value="GH16_2"/>
    <property type="match status" value="1"/>
</dbReference>
<keyword evidence="3" id="KW-0378">Hydrolase</keyword>
<dbReference type="Pfam" id="PF26113">
    <property type="entry name" value="GH16_XgeA"/>
    <property type="match status" value="1"/>
</dbReference>
<dbReference type="GO" id="GO:0009251">
    <property type="term" value="P:glucan catabolic process"/>
    <property type="evidence" value="ECO:0007669"/>
    <property type="project" value="TreeGrafter"/>
</dbReference>
<dbReference type="EMBL" id="MU251832">
    <property type="protein sequence ID" value="KAG9228975.1"/>
    <property type="molecule type" value="Genomic_DNA"/>
</dbReference>
<protein>
    <submittedName>
        <fullName evidence="3">Glycoside hydrolase family 16 protein</fullName>
    </submittedName>
</protein>
<gene>
    <name evidence="3" type="ORF">BJ875DRAFT_524687</name>
</gene>
<comment type="caution">
    <text evidence="3">The sequence shown here is derived from an EMBL/GenBank/DDBJ whole genome shotgun (WGS) entry which is preliminary data.</text>
</comment>
<dbReference type="AlphaFoldDB" id="A0A9P8C0L8"/>
<keyword evidence="4" id="KW-1185">Reference proteome</keyword>